<keyword evidence="2" id="KW-0732">Signal</keyword>
<accession>A0ABX1J593</accession>
<dbReference type="PROSITE" id="PS50830">
    <property type="entry name" value="TNASE_3"/>
    <property type="match status" value="1"/>
</dbReference>
<dbReference type="Pfam" id="PF00565">
    <property type="entry name" value="SNase"/>
    <property type="match status" value="1"/>
</dbReference>
<feature type="region of interest" description="Disordered" evidence="1">
    <location>
        <begin position="176"/>
        <end position="215"/>
    </location>
</feature>
<dbReference type="Gene3D" id="2.40.50.90">
    <property type="match status" value="1"/>
</dbReference>
<name>A0ABX1J593_9PSEU</name>
<dbReference type="SMART" id="SM00318">
    <property type="entry name" value="SNc"/>
    <property type="match status" value="1"/>
</dbReference>
<feature type="compositionally biased region" description="Low complexity" evidence="1">
    <location>
        <begin position="181"/>
        <end position="192"/>
    </location>
</feature>
<evidence type="ECO:0000256" key="2">
    <source>
        <dbReference type="SAM" id="SignalP"/>
    </source>
</evidence>
<feature type="chain" id="PRO_5047033062" description="TNase-like domain-containing protein" evidence="2">
    <location>
        <begin position="26"/>
        <end position="257"/>
    </location>
</feature>
<dbReference type="InterPro" id="IPR008613">
    <property type="entry name" value="Excalibur_Ca-bd_domain"/>
</dbReference>
<feature type="compositionally biased region" description="Basic and acidic residues" evidence="1">
    <location>
        <begin position="237"/>
        <end position="257"/>
    </location>
</feature>
<feature type="compositionally biased region" description="Pro residues" evidence="1">
    <location>
        <begin position="193"/>
        <end position="207"/>
    </location>
</feature>
<feature type="domain" description="TNase-like" evidence="3">
    <location>
        <begin position="45"/>
        <end position="168"/>
    </location>
</feature>
<keyword evidence="5" id="KW-1185">Reference proteome</keyword>
<evidence type="ECO:0000256" key="1">
    <source>
        <dbReference type="SAM" id="MobiDB-lite"/>
    </source>
</evidence>
<dbReference type="Proteomes" id="UP000715441">
    <property type="component" value="Unassembled WGS sequence"/>
</dbReference>
<evidence type="ECO:0000313" key="4">
    <source>
        <dbReference type="EMBL" id="NKQ53452.1"/>
    </source>
</evidence>
<dbReference type="InterPro" id="IPR016071">
    <property type="entry name" value="Staphylococal_nuclease_OB-fold"/>
</dbReference>
<dbReference type="SMART" id="SM00894">
    <property type="entry name" value="Excalibur"/>
    <property type="match status" value="1"/>
</dbReference>
<organism evidence="4 5">
    <name type="scientific">Amycolatopsis acididurans</name>
    <dbReference type="NCBI Taxonomy" id="2724524"/>
    <lineage>
        <taxon>Bacteria</taxon>
        <taxon>Bacillati</taxon>
        <taxon>Actinomycetota</taxon>
        <taxon>Actinomycetes</taxon>
        <taxon>Pseudonocardiales</taxon>
        <taxon>Pseudonocardiaceae</taxon>
        <taxon>Amycolatopsis</taxon>
    </lineage>
</organism>
<comment type="caution">
    <text evidence="4">The sequence shown here is derived from an EMBL/GenBank/DDBJ whole genome shotgun (WGS) entry which is preliminary data.</text>
</comment>
<dbReference type="InterPro" id="IPR035437">
    <property type="entry name" value="SNase_OB-fold_sf"/>
</dbReference>
<feature type="signal peptide" evidence="2">
    <location>
        <begin position="1"/>
        <end position="25"/>
    </location>
</feature>
<evidence type="ECO:0000259" key="3">
    <source>
        <dbReference type="PROSITE" id="PS50830"/>
    </source>
</evidence>
<dbReference type="Pfam" id="PF05901">
    <property type="entry name" value="Excalibur"/>
    <property type="match status" value="1"/>
</dbReference>
<sequence length="257" mass="26622">MTPRRKLPTWLKVTLGAFAALFTLAAIFGASPDNPATPAAATTPAVPTYTVTNVIDGERVYLRDSTGVPKTVRAAGIDAPTTTYCWGPETANWATTFLAGKQVTIRALDQGMETMAALTLPDGTDYSTEALKRGYAKYAPGVTDGTYATALQTAENTARAANTGLWGAPCLGTIDAPTPSPATTLPATTTVTPPKPPTSPTTPPAPTTPASTQDSAPVAVYFKNCAEAKAAGAAPLHRGDPGYRPQLDRDHDGTACE</sequence>
<reference evidence="4 5" key="1">
    <citation type="submission" date="2020-04" db="EMBL/GenBank/DDBJ databases">
        <title>Novel species.</title>
        <authorList>
            <person name="Teo W.F.A."/>
            <person name="Lipun K."/>
            <person name="Srisuk N."/>
            <person name="Duangmal K."/>
        </authorList>
    </citation>
    <scope>NUCLEOTIDE SEQUENCE [LARGE SCALE GENOMIC DNA]</scope>
    <source>
        <strain evidence="4 5">K13G38</strain>
    </source>
</reference>
<dbReference type="SUPFAM" id="SSF50199">
    <property type="entry name" value="Staphylococcal nuclease"/>
    <property type="match status" value="1"/>
</dbReference>
<dbReference type="EMBL" id="JAAXLS010000005">
    <property type="protein sequence ID" value="NKQ53452.1"/>
    <property type="molecule type" value="Genomic_DNA"/>
</dbReference>
<feature type="region of interest" description="Disordered" evidence="1">
    <location>
        <begin position="230"/>
        <end position="257"/>
    </location>
</feature>
<evidence type="ECO:0000313" key="5">
    <source>
        <dbReference type="Proteomes" id="UP000715441"/>
    </source>
</evidence>
<protein>
    <recommendedName>
        <fullName evidence="3">TNase-like domain-containing protein</fullName>
    </recommendedName>
</protein>
<proteinExistence type="predicted"/>
<gene>
    <name evidence="4" type="ORF">HFP15_11230</name>
</gene>